<protein>
    <submittedName>
        <fullName evidence="3">Bifunctional xylanase/deacetylase</fullName>
    </submittedName>
</protein>
<keyword evidence="3" id="KW-0326">Glycosidase</keyword>
<gene>
    <name evidence="3" type="primary">xynD</name>
    <name evidence="3" type="ORF">MAMT_00859</name>
</gene>
<dbReference type="AlphaFoldDB" id="A0A5E6M8L8"/>
<dbReference type="PROSITE" id="PS51677">
    <property type="entry name" value="NODB"/>
    <property type="match status" value="1"/>
</dbReference>
<dbReference type="CDD" id="cd10918">
    <property type="entry name" value="CE4_NodB_like_5s_6s"/>
    <property type="match status" value="1"/>
</dbReference>
<evidence type="ECO:0000256" key="1">
    <source>
        <dbReference type="ARBA" id="ARBA00022729"/>
    </source>
</evidence>
<name>A0A5E6M8L8_9BACT</name>
<dbReference type="InterPro" id="IPR002509">
    <property type="entry name" value="NODB_dom"/>
</dbReference>
<accession>A0A5E6M8L8</accession>
<keyword evidence="4" id="KW-1185">Reference proteome</keyword>
<dbReference type="Pfam" id="PF01522">
    <property type="entry name" value="Polysacc_deac_1"/>
    <property type="match status" value="1"/>
</dbReference>
<keyword evidence="3" id="KW-0624">Polysaccharide degradation</keyword>
<sequence length="224" mass="25396">MYHKVGSPPFGTRFRGLYLPTWLLARQLCEWKSAGWTSVSLEEFIEPAVPMRRRVGLTFDDGYASLHEEALPLLREIGFRAIVFLIADRIGGSNDWDTAIGEKPAALMDRTQIQEWIEAGQEIGGHTLSHPSLVRLTLPEARREIVDGKKKLEDLFGRSIDHFSYPYGDWNPQIRDLVAEAGYRTACTVERGINQVGDDPFLLRRIMACRPPRTLRTLFGLMPG</sequence>
<keyword evidence="3" id="KW-0858">Xylan degradation</keyword>
<organism evidence="3 4">
    <name type="scientific">Methylacidimicrobium tartarophylax</name>
    <dbReference type="NCBI Taxonomy" id="1041768"/>
    <lineage>
        <taxon>Bacteria</taxon>
        <taxon>Pseudomonadati</taxon>
        <taxon>Verrucomicrobiota</taxon>
        <taxon>Methylacidimicrobium</taxon>
    </lineage>
</organism>
<feature type="domain" description="NodB homology" evidence="2">
    <location>
        <begin position="53"/>
        <end position="224"/>
    </location>
</feature>
<dbReference type="GO" id="GO:0045493">
    <property type="term" value="P:xylan catabolic process"/>
    <property type="evidence" value="ECO:0007669"/>
    <property type="project" value="UniProtKB-KW"/>
</dbReference>
<dbReference type="PANTHER" id="PTHR34216:SF7">
    <property type="entry name" value="POLY-BETA-1,6-N-ACETYL-D-GLUCOSAMINE N-DEACETYLASE"/>
    <property type="match status" value="1"/>
</dbReference>
<keyword evidence="3" id="KW-0378">Hydrolase</keyword>
<evidence type="ECO:0000313" key="4">
    <source>
        <dbReference type="Proteomes" id="UP000334923"/>
    </source>
</evidence>
<dbReference type="Gene3D" id="3.20.20.370">
    <property type="entry name" value="Glycoside hydrolase/deacetylase"/>
    <property type="match status" value="1"/>
</dbReference>
<dbReference type="GO" id="GO:0016810">
    <property type="term" value="F:hydrolase activity, acting on carbon-nitrogen (but not peptide) bonds"/>
    <property type="evidence" value="ECO:0007669"/>
    <property type="project" value="InterPro"/>
</dbReference>
<dbReference type="SUPFAM" id="SSF88713">
    <property type="entry name" value="Glycoside hydrolase/deacetylase"/>
    <property type="match status" value="1"/>
</dbReference>
<keyword evidence="3" id="KW-0119">Carbohydrate metabolism</keyword>
<keyword evidence="1" id="KW-0732">Signal</keyword>
<dbReference type="InterPro" id="IPR051398">
    <property type="entry name" value="Polysacch_Deacetylase"/>
</dbReference>
<dbReference type="EMBL" id="CABFVA020000034">
    <property type="protein sequence ID" value="VVM05901.1"/>
    <property type="molecule type" value="Genomic_DNA"/>
</dbReference>
<evidence type="ECO:0000259" key="2">
    <source>
        <dbReference type="PROSITE" id="PS51677"/>
    </source>
</evidence>
<reference evidence="3 4" key="1">
    <citation type="submission" date="2019-09" db="EMBL/GenBank/DDBJ databases">
        <authorList>
            <person name="Cremers G."/>
        </authorList>
    </citation>
    <scope>NUCLEOTIDE SEQUENCE [LARGE SCALE GENOMIC DNA]</scope>
    <source>
        <strain evidence="3">4A</strain>
    </source>
</reference>
<evidence type="ECO:0000313" key="3">
    <source>
        <dbReference type="EMBL" id="VVM05901.1"/>
    </source>
</evidence>
<dbReference type="GO" id="GO:0016798">
    <property type="term" value="F:hydrolase activity, acting on glycosyl bonds"/>
    <property type="evidence" value="ECO:0007669"/>
    <property type="project" value="UniProtKB-KW"/>
</dbReference>
<proteinExistence type="predicted"/>
<dbReference type="Proteomes" id="UP000334923">
    <property type="component" value="Unassembled WGS sequence"/>
</dbReference>
<dbReference type="PANTHER" id="PTHR34216">
    <property type="match status" value="1"/>
</dbReference>
<dbReference type="InterPro" id="IPR011330">
    <property type="entry name" value="Glyco_hydro/deAcase_b/a-brl"/>
</dbReference>